<dbReference type="AlphaFoldDB" id="A0A2T3G379"/>
<feature type="coiled-coil region" evidence="1">
    <location>
        <begin position="9"/>
        <end position="43"/>
    </location>
</feature>
<keyword evidence="1" id="KW-0175">Coiled coil</keyword>
<comment type="caution">
    <text evidence="3">The sequence shown here is derived from an EMBL/GenBank/DDBJ whole genome shotgun (WGS) entry which is preliminary data.</text>
</comment>
<protein>
    <recommendedName>
        <fullName evidence="2">Transposase TnpC homeodomain domain-containing protein</fullName>
    </recommendedName>
</protein>
<evidence type="ECO:0000313" key="4">
    <source>
        <dbReference type="Proteomes" id="UP000240974"/>
    </source>
</evidence>
<dbReference type="InterPro" id="IPR052344">
    <property type="entry name" value="Transposase-related"/>
</dbReference>
<dbReference type="Pfam" id="PF13007">
    <property type="entry name" value="LZ_Tnp_IS66"/>
    <property type="match status" value="1"/>
</dbReference>
<organism evidence="3 4">
    <name type="scientific">Faecalibacillus intestinalis</name>
    <dbReference type="NCBI Taxonomy" id="1982626"/>
    <lineage>
        <taxon>Bacteria</taxon>
        <taxon>Bacillati</taxon>
        <taxon>Bacillota</taxon>
        <taxon>Erysipelotrichia</taxon>
        <taxon>Erysipelotrichales</taxon>
        <taxon>Coprobacillaceae</taxon>
        <taxon>Faecalibacillus</taxon>
    </lineage>
</organism>
<sequence>MTMKKDKRIRQLEAELEAKNTVIESLKQELNYVREQLVLYKKTFYGSRSEKIEIPDQLTLNLFNEAETESTVLKTEPELQVRVTSHSRKKSKKRGIEDLPETVVEHDLEDKTDPQTGKPLRLIGTNERKELVHHKEYYEVIKHIQYVYSGEYDEEIETTPMYKGDMPKAVIPKSFASPSLLASILDKKYNLSLPLYR</sequence>
<reference evidence="3 4" key="1">
    <citation type="journal article" date="2019" name="Int. J. Syst. Evol. Microbiol.">
        <title>Faecalibacillus intestinalis gen. nov., sp. nov. and Faecalibacillus faecis sp. nov., isolated from human faeces.</title>
        <authorList>
            <person name="Seo B."/>
            <person name="Jeon K."/>
            <person name="Baek I."/>
            <person name="Lee Y.M."/>
            <person name="Baek K."/>
            <person name="Ko G."/>
        </authorList>
    </citation>
    <scope>NUCLEOTIDE SEQUENCE [LARGE SCALE GENOMIC DNA]</scope>
    <source>
        <strain evidence="3 4">SNUG30099</strain>
    </source>
</reference>
<evidence type="ECO:0000313" key="3">
    <source>
        <dbReference type="EMBL" id="PST41901.1"/>
    </source>
</evidence>
<dbReference type="Proteomes" id="UP000240974">
    <property type="component" value="Unassembled WGS sequence"/>
</dbReference>
<evidence type="ECO:0000256" key="1">
    <source>
        <dbReference type="SAM" id="Coils"/>
    </source>
</evidence>
<dbReference type="PANTHER" id="PTHR33678">
    <property type="entry name" value="BLL1576 PROTEIN"/>
    <property type="match status" value="1"/>
</dbReference>
<feature type="domain" description="Transposase TnpC homeodomain" evidence="2">
    <location>
        <begin position="34"/>
        <end position="101"/>
    </location>
</feature>
<evidence type="ECO:0000259" key="2">
    <source>
        <dbReference type="Pfam" id="PF13007"/>
    </source>
</evidence>
<name>A0A2T3G379_9FIRM</name>
<dbReference type="EMBL" id="PYLQ01000006">
    <property type="protein sequence ID" value="PST41901.1"/>
    <property type="molecule type" value="Genomic_DNA"/>
</dbReference>
<keyword evidence="4" id="KW-1185">Reference proteome</keyword>
<dbReference type="Gene3D" id="1.20.5.170">
    <property type="match status" value="1"/>
</dbReference>
<accession>A0A2T3G379</accession>
<proteinExistence type="predicted"/>
<dbReference type="InterPro" id="IPR024463">
    <property type="entry name" value="Transposase_TnpC_homeodom"/>
</dbReference>
<gene>
    <name evidence="3" type="ORF">C7U54_06065</name>
</gene>